<dbReference type="EMBL" id="ATNL01000006">
    <property type="protein sequence ID" value="KON74810.1"/>
    <property type="molecule type" value="Genomic_DNA"/>
</dbReference>
<dbReference type="Proteomes" id="UP000037387">
    <property type="component" value="Unassembled WGS sequence"/>
</dbReference>
<feature type="compositionally biased region" description="Low complexity" evidence="1">
    <location>
        <begin position="139"/>
        <end position="200"/>
    </location>
</feature>
<reference evidence="2 3" key="1">
    <citation type="journal article" date="2015" name="Sci. Rep.">
        <title>Functional and structural properties of a novel cellulosome-like multienzyme complex: efficient glycoside hydrolysis of water-insoluble 7-xylosyl-10-deacetylpaclitaxel.</title>
        <authorList>
            <person name="Dou T.Y."/>
            <person name="Luan H.W."/>
            <person name="Ge G.B."/>
            <person name="Dong M.M."/>
            <person name="Zou H.F."/>
            <person name="He Y.Q."/>
            <person name="Cui P."/>
            <person name="Wang J.Y."/>
            <person name="Hao D.C."/>
            <person name="Yang S.L."/>
            <person name="Yang L."/>
        </authorList>
    </citation>
    <scope>NUCLEOTIDE SEQUENCE [LARGE SCALE GENOMIC DNA]</scope>
    <source>
        <strain evidence="2 3">F16</strain>
    </source>
</reference>
<evidence type="ECO:0000313" key="2">
    <source>
        <dbReference type="EMBL" id="KON74810.1"/>
    </source>
</evidence>
<dbReference type="PATRIC" id="fig|1350482.3.peg.469"/>
<name>A0A0M0FB24_CELCE</name>
<evidence type="ECO:0000256" key="1">
    <source>
        <dbReference type="SAM" id="MobiDB-lite"/>
    </source>
</evidence>
<feature type="region of interest" description="Disordered" evidence="1">
    <location>
        <begin position="254"/>
        <end position="279"/>
    </location>
</feature>
<feature type="compositionally biased region" description="Low complexity" evidence="1">
    <location>
        <begin position="254"/>
        <end position="270"/>
    </location>
</feature>
<feature type="region of interest" description="Disordered" evidence="1">
    <location>
        <begin position="68"/>
        <end position="212"/>
    </location>
</feature>
<gene>
    <name evidence="2" type="ORF">M768_02425</name>
</gene>
<proteinExistence type="predicted"/>
<comment type="caution">
    <text evidence="2">The sequence shown here is derived from an EMBL/GenBank/DDBJ whole genome shotgun (WGS) entry which is preliminary data.</text>
</comment>
<accession>A0A0M0FB24</accession>
<sequence length="279" mass="28508">MVGTAVGELRRCREEAGRARCVRAAATEICCPTSARTRISVASTAPGTRIPGTARTDAASAASAARAASTAVGSASRSNRRRTRAIAAGRSATDVSSSSTWKRAVPRALPGGGPYVARNAPGPCGSASVRAYDRTGPVRSATSTPSTARAARNANTPRASNGSRRGSVRSSTAVVPPSSPTAPGSSGTRPPTPREVTGRSGRARRRSSLGVVSKTSVIVSLNCRTLPKPAANATSARRRSVPVSRARAVWARSARASATGPAPSSATSTRCTCRAEYPR</sequence>
<protein>
    <submittedName>
        <fullName evidence="2">Uncharacterized protein</fullName>
    </submittedName>
</protein>
<evidence type="ECO:0000313" key="3">
    <source>
        <dbReference type="Proteomes" id="UP000037387"/>
    </source>
</evidence>
<feature type="compositionally biased region" description="Low complexity" evidence="1">
    <location>
        <begin position="68"/>
        <end position="77"/>
    </location>
</feature>
<organism evidence="2 3">
    <name type="scientific">Cellulosimicrobium cellulans F16</name>
    <dbReference type="NCBI Taxonomy" id="1350482"/>
    <lineage>
        <taxon>Bacteria</taxon>
        <taxon>Bacillati</taxon>
        <taxon>Actinomycetota</taxon>
        <taxon>Actinomycetes</taxon>
        <taxon>Micrococcales</taxon>
        <taxon>Promicromonosporaceae</taxon>
        <taxon>Cellulosimicrobium</taxon>
    </lineage>
</organism>
<keyword evidence="3" id="KW-1185">Reference proteome</keyword>
<dbReference type="AlphaFoldDB" id="A0A0M0FB24"/>